<dbReference type="HAMAP" id="MF_00528">
    <property type="entry name" value="Maf"/>
    <property type="match status" value="1"/>
</dbReference>
<evidence type="ECO:0000256" key="2">
    <source>
        <dbReference type="ARBA" id="ARBA00022801"/>
    </source>
</evidence>
<comment type="catalytic activity">
    <reaction evidence="3">
        <text>dTTP + H2O = dTMP + diphosphate + H(+)</text>
        <dbReference type="Rhea" id="RHEA:28534"/>
        <dbReference type="ChEBI" id="CHEBI:15377"/>
        <dbReference type="ChEBI" id="CHEBI:15378"/>
        <dbReference type="ChEBI" id="CHEBI:33019"/>
        <dbReference type="ChEBI" id="CHEBI:37568"/>
        <dbReference type="ChEBI" id="CHEBI:63528"/>
        <dbReference type="EC" id="3.6.1.9"/>
    </reaction>
</comment>
<evidence type="ECO:0000256" key="3">
    <source>
        <dbReference type="HAMAP-Rule" id="MF_00528"/>
    </source>
</evidence>
<protein>
    <recommendedName>
        <fullName evidence="3">dTTP/UTP pyrophosphatase</fullName>
        <shortName evidence="3">dTTPase/UTPase</shortName>
        <ecNumber evidence="3">3.6.1.9</ecNumber>
    </recommendedName>
    <alternativeName>
        <fullName evidence="3">Nucleoside triphosphate pyrophosphatase</fullName>
    </alternativeName>
    <alternativeName>
        <fullName evidence="3">Nucleotide pyrophosphatase</fullName>
        <shortName evidence="3">Nucleotide PPase</shortName>
    </alternativeName>
</protein>
<keyword evidence="3" id="KW-0963">Cytoplasm</keyword>
<sequence>MIVLASQSPRRIELLHRLFPTFTHVPAPIDERALPLLAPAPYVRSLAQAKGEAVRVLYPEALVIAADTMVVDGEQLVGKPANEAAAKAMLQAFSGRTHHVLTGIFATYRGQTVSAVVSTAVTFWPLTDQQLEQYLATGEYRDKAGAYGIQGQGALLVKKIDGDFYNVVGLPISTLARLLAQLPTGY</sequence>
<comment type="cofactor">
    <cofactor evidence="1 3">
        <name>a divalent metal cation</name>
        <dbReference type="ChEBI" id="CHEBI:60240"/>
    </cofactor>
</comment>
<dbReference type="RefSeq" id="WP_125696550.1">
    <property type="nucleotide sequence ID" value="NZ_JBHTOG010000003.1"/>
</dbReference>
<keyword evidence="2 3" id="KW-0378">Hydrolase</keyword>
<proteinExistence type="inferred from homology"/>
<dbReference type="Gene3D" id="3.90.950.10">
    <property type="match status" value="1"/>
</dbReference>
<accession>A0ABW4CN27</accession>
<comment type="catalytic activity">
    <reaction evidence="3">
        <text>UTP + H2O = UMP + diphosphate + H(+)</text>
        <dbReference type="Rhea" id="RHEA:29395"/>
        <dbReference type="ChEBI" id="CHEBI:15377"/>
        <dbReference type="ChEBI" id="CHEBI:15378"/>
        <dbReference type="ChEBI" id="CHEBI:33019"/>
        <dbReference type="ChEBI" id="CHEBI:46398"/>
        <dbReference type="ChEBI" id="CHEBI:57865"/>
        <dbReference type="EC" id="3.6.1.9"/>
    </reaction>
</comment>
<comment type="caution">
    <text evidence="3">Lacks conserved residue(s) required for the propagation of feature annotation.</text>
</comment>
<keyword evidence="5" id="KW-1185">Reference proteome</keyword>
<keyword evidence="3" id="KW-0546">Nucleotide metabolism</keyword>
<feature type="site" description="Important for substrate specificity" evidence="3">
    <location>
        <position position="150"/>
    </location>
</feature>
<dbReference type="InterPro" id="IPR003697">
    <property type="entry name" value="Maf-like"/>
</dbReference>
<evidence type="ECO:0000313" key="5">
    <source>
        <dbReference type="Proteomes" id="UP001597192"/>
    </source>
</evidence>
<gene>
    <name evidence="4" type="ORF">ACFQ47_00990</name>
</gene>
<dbReference type="InterPro" id="IPR029001">
    <property type="entry name" value="ITPase-like_fam"/>
</dbReference>
<dbReference type="SUPFAM" id="SSF52972">
    <property type="entry name" value="ITPase-like"/>
    <property type="match status" value="1"/>
</dbReference>
<dbReference type="CDD" id="cd00555">
    <property type="entry name" value="Maf"/>
    <property type="match status" value="1"/>
</dbReference>
<comment type="similarity">
    <text evidence="3">Belongs to the Maf family. YhdE subfamily.</text>
</comment>
<reference evidence="5" key="1">
    <citation type="journal article" date="2019" name="Int. J. Syst. Evol. Microbiol.">
        <title>The Global Catalogue of Microorganisms (GCM) 10K type strain sequencing project: providing services to taxonomists for standard genome sequencing and annotation.</title>
        <authorList>
            <consortium name="The Broad Institute Genomics Platform"/>
            <consortium name="The Broad Institute Genome Sequencing Center for Infectious Disease"/>
            <person name="Wu L."/>
            <person name="Ma J."/>
        </authorList>
    </citation>
    <scope>NUCLEOTIDE SEQUENCE [LARGE SCALE GENOMIC DNA]</scope>
    <source>
        <strain evidence="5">CCM 8947</strain>
    </source>
</reference>
<dbReference type="EMBL" id="JBHTOG010000003">
    <property type="protein sequence ID" value="MFD1431283.1"/>
    <property type="molecule type" value="Genomic_DNA"/>
</dbReference>
<dbReference type="Proteomes" id="UP001597192">
    <property type="component" value="Unassembled WGS sequence"/>
</dbReference>
<organism evidence="4 5">
    <name type="scientific">Lacticaseibacillus yichunensis</name>
    <dbReference type="NCBI Taxonomy" id="2486015"/>
    <lineage>
        <taxon>Bacteria</taxon>
        <taxon>Bacillati</taxon>
        <taxon>Bacillota</taxon>
        <taxon>Bacilli</taxon>
        <taxon>Lactobacillales</taxon>
        <taxon>Lactobacillaceae</taxon>
        <taxon>Lacticaseibacillus</taxon>
    </lineage>
</organism>
<evidence type="ECO:0000313" key="4">
    <source>
        <dbReference type="EMBL" id="MFD1431283.1"/>
    </source>
</evidence>
<name>A0ABW4CN27_9LACO</name>
<feature type="site" description="Important for substrate specificity" evidence="3">
    <location>
        <position position="68"/>
    </location>
</feature>
<dbReference type="PIRSF" id="PIRSF006305">
    <property type="entry name" value="Maf"/>
    <property type="match status" value="1"/>
</dbReference>
<dbReference type="PANTHER" id="PTHR43213">
    <property type="entry name" value="BIFUNCTIONAL DTTP/UTP PYROPHOSPHATASE/METHYLTRANSFERASE PROTEIN-RELATED"/>
    <property type="match status" value="1"/>
</dbReference>
<feature type="active site" description="Proton acceptor" evidence="3">
    <location>
        <position position="67"/>
    </location>
</feature>
<dbReference type="GO" id="GO:0016787">
    <property type="term" value="F:hydrolase activity"/>
    <property type="evidence" value="ECO:0007669"/>
    <property type="project" value="UniProtKB-KW"/>
</dbReference>
<comment type="function">
    <text evidence="3">Nucleoside triphosphate pyrophosphatase that hydrolyzes dTTP and UTP. May have a dual role in cell division arrest and in preventing the incorporation of modified nucleotides into cellular nucleic acids.</text>
</comment>
<dbReference type="Pfam" id="PF02545">
    <property type="entry name" value="Maf"/>
    <property type="match status" value="1"/>
</dbReference>
<dbReference type="EC" id="3.6.1.9" evidence="3"/>
<feature type="site" description="Important for substrate specificity" evidence="3">
    <location>
        <position position="10"/>
    </location>
</feature>
<comment type="subcellular location">
    <subcellularLocation>
        <location evidence="3">Cytoplasm</location>
    </subcellularLocation>
</comment>
<dbReference type="NCBIfam" id="TIGR00172">
    <property type="entry name" value="maf"/>
    <property type="match status" value="1"/>
</dbReference>
<dbReference type="PANTHER" id="PTHR43213:SF5">
    <property type="entry name" value="BIFUNCTIONAL DTTP_UTP PYROPHOSPHATASE_METHYLTRANSFERASE PROTEIN-RELATED"/>
    <property type="match status" value="1"/>
</dbReference>
<evidence type="ECO:0000256" key="1">
    <source>
        <dbReference type="ARBA" id="ARBA00001968"/>
    </source>
</evidence>
<comment type="caution">
    <text evidence="4">The sequence shown here is derived from an EMBL/GenBank/DDBJ whole genome shotgun (WGS) entry which is preliminary data.</text>
</comment>